<dbReference type="Gene3D" id="3.40.50.12380">
    <property type="entry name" value="Nitrogenase MoFe cofactor biosynthesis protein NifE, C-terminal"/>
    <property type="match status" value="1"/>
</dbReference>
<gene>
    <name evidence="2" type="ORF">Ami103574_01005</name>
</gene>
<dbReference type="KEGG" id="abut:Ami103574_01005"/>
<dbReference type="RefSeq" id="WP_163064892.1">
    <property type="nucleotide sequence ID" value="NZ_CP048649.1"/>
</dbReference>
<dbReference type="AlphaFoldDB" id="A0A858BRM5"/>
<dbReference type="EMBL" id="CP048649">
    <property type="protein sequence ID" value="QIB67972.1"/>
    <property type="molecule type" value="Genomic_DNA"/>
</dbReference>
<dbReference type="InterPro" id="IPR000510">
    <property type="entry name" value="Nase/OxRdtase_comp1"/>
</dbReference>
<accession>A0A858BRM5</accession>
<organism evidence="2 3">
    <name type="scientific">Aminipila butyrica</name>
    <dbReference type="NCBI Taxonomy" id="433296"/>
    <lineage>
        <taxon>Bacteria</taxon>
        <taxon>Bacillati</taxon>
        <taxon>Bacillota</taxon>
        <taxon>Clostridia</taxon>
        <taxon>Peptostreptococcales</taxon>
        <taxon>Anaerovoracaceae</taxon>
        <taxon>Aminipila</taxon>
    </lineage>
</organism>
<feature type="domain" description="Nitrogenase/oxidoreductase component 1" evidence="1">
    <location>
        <begin position="75"/>
        <end position="475"/>
    </location>
</feature>
<name>A0A858BRM5_9FIRM</name>
<reference evidence="2 3" key="1">
    <citation type="submission" date="2020-02" db="EMBL/GenBank/DDBJ databases">
        <authorList>
            <person name="Kim Y.B."/>
            <person name="Roh S.W."/>
        </authorList>
    </citation>
    <scope>NUCLEOTIDE SEQUENCE [LARGE SCALE GENOMIC DNA]</scope>
    <source>
        <strain evidence="2 3">DSM 103574</strain>
    </source>
</reference>
<dbReference type="SUPFAM" id="SSF53807">
    <property type="entry name" value="Helical backbone' metal receptor"/>
    <property type="match status" value="1"/>
</dbReference>
<dbReference type="InterPro" id="IPR049939">
    <property type="entry name" value="NifE-like"/>
</dbReference>
<evidence type="ECO:0000259" key="1">
    <source>
        <dbReference type="Pfam" id="PF00148"/>
    </source>
</evidence>
<keyword evidence="3" id="KW-1185">Reference proteome</keyword>
<dbReference type="PANTHER" id="PTHR42956:SF1">
    <property type="entry name" value="NITROGENASE IRON-MOLYBDENUM COFACTOR BIOSYNTHESIS PROTEIN NIFE"/>
    <property type="match status" value="1"/>
</dbReference>
<dbReference type="Pfam" id="PF00148">
    <property type="entry name" value="Oxidored_nitro"/>
    <property type="match status" value="1"/>
</dbReference>
<protein>
    <submittedName>
        <fullName evidence="2">Nitrogenase</fullName>
    </submittedName>
</protein>
<proteinExistence type="predicted"/>
<evidence type="ECO:0000313" key="2">
    <source>
        <dbReference type="EMBL" id="QIB67972.1"/>
    </source>
</evidence>
<dbReference type="Gene3D" id="3.40.50.1980">
    <property type="entry name" value="Nitrogenase molybdenum iron protein domain"/>
    <property type="match status" value="1"/>
</dbReference>
<dbReference type="Proteomes" id="UP000466848">
    <property type="component" value="Chromosome"/>
</dbReference>
<sequence>MTRKINLDLSSVENREMRLGSIISWDGSASELAEASNYDIRGQKRTGEGGGCAGKKGPGCKLCELNMPFNQQTMCNHSIVGCQVGNIPDCILIEHSPIGCSAIHPRFNLGYRIGLMRRGKEVKNLQIVSTNLLERDMVFGASDKLRRSIRDAYERFNPKAIFISMSCSTAIIGEDIESIAMEMEGELNIPVIPLFCEGFRSKHWSTGFDISQHGVVRQIVNKNPQKQKDLINIVALWGTDYFTELLKPLGLRVNYLIDMASFDELAQASEAAATATFCHTLGSYMATALEEKYGVPQVNASQPYGFAGTDDWLRAIAKIMGKEEIIEEYIASEHARVLPKIQELREKLKGIKGFVSTGSSYAHGMISVLRELGIEVNGSIVFHHDPVYDSGHTEQNTLKHLVDNYGDIEHFTVSKTQQFQFYGLLKRVNPDFIIIRHNGLAPLAAKVGIPAFAMGDEHFPVGYDGIIRVGEALIEILARKKFNQVLQRHVKLPYTDWWLSQADPFILAKHPEILEEGKQ</sequence>
<evidence type="ECO:0000313" key="3">
    <source>
        <dbReference type="Proteomes" id="UP000466848"/>
    </source>
</evidence>
<dbReference type="PANTHER" id="PTHR42956">
    <property type="entry name" value="NITROGENASE IRON-MOLYBDENUM COFACTOR BIOSYNTHESIS PROTEIN NIFE"/>
    <property type="match status" value="1"/>
</dbReference>
<dbReference type="GO" id="GO:0016491">
    <property type="term" value="F:oxidoreductase activity"/>
    <property type="evidence" value="ECO:0007669"/>
    <property type="project" value="InterPro"/>
</dbReference>